<accession>A0A6C1KHY2</accession>
<dbReference type="Proteomes" id="UP000305131">
    <property type="component" value="Unassembled WGS sequence"/>
</dbReference>
<dbReference type="OrthoDB" id="8448006at2"/>
<dbReference type="EMBL" id="VAUP01000015">
    <property type="protein sequence ID" value="TLX43898.1"/>
    <property type="molecule type" value="Genomic_DNA"/>
</dbReference>
<dbReference type="RefSeq" id="WP_138398807.1">
    <property type="nucleotide sequence ID" value="NZ_JBAFVI010000001.1"/>
</dbReference>
<dbReference type="GeneID" id="95773260"/>
<organism evidence="1 2">
    <name type="scientific">Xanthobacter autotrophicus</name>
    <dbReference type="NCBI Taxonomy" id="280"/>
    <lineage>
        <taxon>Bacteria</taxon>
        <taxon>Pseudomonadati</taxon>
        <taxon>Pseudomonadota</taxon>
        <taxon>Alphaproteobacteria</taxon>
        <taxon>Hyphomicrobiales</taxon>
        <taxon>Xanthobacteraceae</taxon>
        <taxon>Xanthobacter</taxon>
    </lineage>
</organism>
<evidence type="ECO:0000313" key="1">
    <source>
        <dbReference type="EMBL" id="TLX43898.1"/>
    </source>
</evidence>
<protein>
    <recommendedName>
        <fullName evidence="3">PH domain-containing protein</fullName>
    </recommendedName>
</protein>
<sequence>MASDAELTEWLSSMIKALGTAQAHTMVQHFILRDIVIQIAGQQDRPEAFVASMFERVSMLVDQCELAGKPEIEAEMRWYSESFFTAAGKAVAQP</sequence>
<proteinExistence type="predicted"/>
<evidence type="ECO:0000313" key="2">
    <source>
        <dbReference type="Proteomes" id="UP000305131"/>
    </source>
</evidence>
<gene>
    <name evidence="1" type="ORF">FBQ73_07305</name>
</gene>
<dbReference type="AlphaFoldDB" id="A0A6C1KHY2"/>
<name>A0A6C1KHY2_XANAU</name>
<reference evidence="1 2" key="1">
    <citation type="submission" date="2019-05" db="EMBL/GenBank/DDBJ databases">
        <authorList>
            <person name="Zhou X."/>
        </authorList>
    </citation>
    <scope>NUCLEOTIDE SEQUENCE [LARGE SCALE GENOMIC DNA]</scope>
    <source>
        <strain evidence="1 2">DSM 432</strain>
    </source>
</reference>
<comment type="caution">
    <text evidence="1">The sequence shown here is derived from an EMBL/GenBank/DDBJ whole genome shotgun (WGS) entry which is preliminary data.</text>
</comment>
<evidence type="ECO:0008006" key="3">
    <source>
        <dbReference type="Google" id="ProtNLM"/>
    </source>
</evidence>